<comment type="caution">
    <text evidence="8">The sequence shown here is derived from an EMBL/GenBank/DDBJ whole genome shotgun (WGS) entry which is preliminary data.</text>
</comment>
<dbReference type="InterPro" id="IPR006091">
    <property type="entry name" value="Acyl-CoA_Oxase/DH_mid-dom"/>
</dbReference>
<reference evidence="8" key="1">
    <citation type="submission" date="2021-09" db="EMBL/GenBank/DDBJ databases">
        <title>A high-quality genome of the endoparasitic fungus Hirsutella rhossiliensis with a comparison of Hirsutella genomes reveals transposable elements contributing to genome size variation.</title>
        <authorList>
            <person name="Lin R."/>
            <person name="Jiao Y."/>
            <person name="Sun X."/>
            <person name="Ling J."/>
            <person name="Xie B."/>
            <person name="Cheng X."/>
        </authorList>
    </citation>
    <scope>NUCLEOTIDE SEQUENCE</scope>
    <source>
        <strain evidence="8">HR02</strain>
    </source>
</reference>
<dbReference type="InterPro" id="IPR009100">
    <property type="entry name" value="AcylCoA_DH/oxidase_NM_dom_sf"/>
</dbReference>
<evidence type="ECO:0000259" key="6">
    <source>
        <dbReference type="Pfam" id="PF02770"/>
    </source>
</evidence>
<evidence type="ECO:0000256" key="2">
    <source>
        <dbReference type="ARBA" id="ARBA00022630"/>
    </source>
</evidence>
<dbReference type="Gene3D" id="2.40.110.20">
    <property type="match status" value="1"/>
</dbReference>
<evidence type="ECO:0000313" key="8">
    <source>
        <dbReference type="EMBL" id="KAH0963812.1"/>
    </source>
</evidence>
<dbReference type="GeneID" id="68353369"/>
<dbReference type="GO" id="GO:0003995">
    <property type="term" value="F:acyl-CoA dehydrogenase activity"/>
    <property type="evidence" value="ECO:0007669"/>
    <property type="project" value="TreeGrafter"/>
</dbReference>
<name>A0A9P8MYT3_9HYPO</name>
<evidence type="ECO:0000259" key="5">
    <source>
        <dbReference type="Pfam" id="PF00441"/>
    </source>
</evidence>
<evidence type="ECO:0000256" key="1">
    <source>
        <dbReference type="ARBA" id="ARBA00009347"/>
    </source>
</evidence>
<gene>
    <name evidence="8" type="ORF">HRG_04240</name>
</gene>
<proteinExistence type="inferred from homology"/>
<keyword evidence="4" id="KW-0560">Oxidoreductase</keyword>
<feature type="domain" description="Adaptive response protein AidB N-terminal" evidence="7">
    <location>
        <begin position="36"/>
        <end position="156"/>
    </location>
</feature>
<organism evidence="8 9">
    <name type="scientific">Hirsutella rhossiliensis</name>
    <dbReference type="NCBI Taxonomy" id="111463"/>
    <lineage>
        <taxon>Eukaryota</taxon>
        <taxon>Fungi</taxon>
        <taxon>Dikarya</taxon>
        <taxon>Ascomycota</taxon>
        <taxon>Pezizomycotina</taxon>
        <taxon>Sordariomycetes</taxon>
        <taxon>Hypocreomycetidae</taxon>
        <taxon>Hypocreales</taxon>
        <taxon>Ophiocordycipitaceae</taxon>
        <taxon>Hirsutella</taxon>
    </lineage>
</organism>
<dbReference type="EMBL" id="JAIZPD010000004">
    <property type="protein sequence ID" value="KAH0963812.1"/>
    <property type="molecule type" value="Genomic_DNA"/>
</dbReference>
<dbReference type="SUPFAM" id="SSF56645">
    <property type="entry name" value="Acyl-CoA dehydrogenase NM domain-like"/>
    <property type="match status" value="1"/>
</dbReference>
<dbReference type="InterPro" id="IPR009075">
    <property type="entry name" value="AcylCo_DH/oxidase_C"/>
</dbReference>
<evidence type="ECO:0000259" key="7">
    <source>
        <dbReference type="Pfam" id="PF18158"/>
    </source>
</evidence>
<keyword evidence="2 4" id="KW-0285">Flavoprotein</keyword>
<dbReference type="OrthoDB" id="10251155at2759"/>
<dbReference type="Pfam" id="PF02770">
    <property type="entry name" value="Acyl-CoA_dh_M"/>
    <property type="match status" value="1"/>
</dbReference>
<dbReference type="Gene3D" id="1.20.140.10">
    <property type="entry name" value="Butyryl-CoA Dehydrogenase, subunit A, domain 3"/>
    <property type="match status" value="1"/>
</dbReference>
<evidence type="ECO:0000256" key="3">
    <source>
        <dbReference type="ARBA" id="ARBA00022827"/>
    </source>
</evidence>
<sequence length="635" mass="69489">MQSSSADKGFFQKPPVLVNQFHDDVPYRRCFRLFLPADIRAETEAEVAALGHEILADHVFAWITDAERNKPYVKGSGRDVFGRRAGELITTEGWRELQNFGIAKGMVACGYDTPYGAFSRPLQFLRTHLWVPCCANVGCPSAMQDGAASLLRKHLTTPSHASQQTQEQRQVLEDAFRRLTSRDPCFAWTSGQWMTERAGGSDVSQTETRAVYKPGEGGGLASKQQKLRLGPWSINGFKWFSSATDCRMVVLLAQTSSGLSAFFAPLHKHDPSATTMTGLPNPDGECLNGMQISRLKNKFGTQSLPTAELVLEDMRGWLLGQEGRGIHEISSVLNLTRIHSAIGAVGSIGRGLAIARAYAKVRQVGSGKGARTSLVDSSLHMRTLAKMTAEYHGLMLLSFFATYVLGLTEHPLEDAPPTPALAALTPRAEQAEPLLRVLTQLTKAYVCKASVPLMFACMESLGGVGYLWNEEQEYLNVSRIFRDLCVGPIWEGTTDVLCTDFVRAIKHPKAGADSLAALDDVITKATAFQGKQARPAGWHPAQRWAAWKDRVGGTSAADLMSEARELVWGVSDTLVSVLLYVDAGSDGDPAAADTLHRFLEGRNWMERRARGSTEDELRRDQAIVYGIGDCSGPKL</sequence>
<dbReference type="PANTHER" id="PTHR42707">
    <property type="entry name" value="ACYL-COA DEHYDROGENASE"/>
    <property type="match status" value="1"/>
</dbReference>
<evidence type="ECO:0000256" key="4">
    <source>
        <dbReference type="RuleBase" id="RU362125"/>
    </source>
</evidence>
<dbReference type="PANTHER" id="PTHR42707:SF2">
    <property type="entry name" value="ACD11 DEHYDROGENASE"/>
    <property type="match status" value="1"/>
</dbReference>
<dbReference type="SUPFAM" id="SSF47203">
    <property type="entry name" value="Acyl-CoA dehydrogenase C-terminal domain-like"/>
    <property type="match status" value="1"/>
</dbReference>
<accession>A0A9P8MYT3</accession>
<dbReference type="Proteomes" id="UP000824596">
    <property type="component" value="Unassembled WGS sequence"/>
</dbReference>
<comment type="cofactor">
    <cofactor evidence="4">
        <name>FAD</name>
        <dbReference type="ChEBI" id="CHEBI:57692"/>
    </cofactor>
</comment>
<dbReference type="Pfam" id="PF00441">
    <property type="entry name" value="Acyl-CoA_dh_1"/>
    <property type="match status" value="1"/>
</dbReference>
<dbReference type="RefSeq" id="XP_044721325.1">
    <property type="nucleotide sequence ID" value="XM_044862711.1"/>
</dbReference>
<evidence type="ECO:0000313" key="9">
    <source>
        <dbReference type="Proteomes" id="UP000824596"/>
    </source>
</evidence>
<feature type="domain" description="Acyl-CoA dehydrogenase/oxidase C-terminal" evidence="5">
    <location>
        <begin position="323"/>
        <end position="504"/>
    </location>
</feature>
<dbReference type="InterPro" id="IPR036250">
    <property type="entry name" value="AcylCo_DH-like_C"/>
</dbReference>
<keyword evidence="3 4" id="KW-0274">FAD</keyword>
<keyword evidence="9" id="KW-1185">Reference proteome</keyword>
<dbReference type="AlphaFoldDB" id="A0A9P8MYT3"/>
<feature type="domain" description="Acyl-CoA oxidase/dehydrogenase middle" evidence="6">
    <location>
        <begin position="192"/>
        <end position="314"/>
    </location>
</feature>
<dbReference type="Pfam" id="PF18158">
    <property type="entry name" value="AidB_N"/>
    <property type="match status" value="1"/>
</dbReference>
<comment type="similarity">
    <text evidence="1 4">Belongs to the acyl-CoA dehydrogenase family.</text>
</comment>
<dbReference type="InterPro" id="IPR052904">
    <property type="entry name" value="Acyl-CoA_dehydrogenase-like"/>
</dbReference>
<dbReference type="InterPro" id="IPR041504">
    <property type="entry name" value="AidB_N"/>
</dbReference>
<protein>
    <submittedName>
        <fullName evidence="8">Acyl-CoA dehydrogenase, middle domain-containing protein</fullName>
    </submittedName>
</protein>